<dbReference type="Pfam" id="PF08843">
    <property type="entry name" value="AbiEii"/>
    <property type="match status" value="1"/>
</dbReference>
<name>A0A1F7YJC8_9BACT</name>
<evidence type="ECO:0000313" key="1">
    <source>
        <dbReference type="EMBL" id="OGM26989.1"/>
    </source>
</evidence>
<proteinExistence type="predicted"/>
<accession>A0A1F7YJC8</accession>
<dbReference type="InterPro" id="IPR014942">
    <property type="entry name" value="AbiEii"/>
</dbReference>
<gene>
    <name evidence="1" type="ORF">A2627_02370</name>
</gene>
<protein>
    <recommendedName>
        <fullName evidence="3">Nucleotidyl transferase AbiEii/AbiGii toxin family protein</fullName>
    </recommendedName>
</protein>
<dbReference type="Proteomes" id="UP000178851">
    <property type="component" value="Unassembled WGS sequence"/>
</dbReference>
<dbReference type="Gene3D" id="3.10.450.620">
    <property type="entry name" value="JHP933, nucleotidyltransferase-like core domain"/>
    <property type="match status" value="1"/>
</dbReference>
<organism evidence="1 2">
    <name type="scientific">Candidatus Woesebacteria bacterium RIFCSPHIGHO2_01_FULL_39_28</name>
    <dbReference type="NCBI Taxonomy" id="1802496"/>
    <lineage>
        <taxon>Bacteria</taxon>
        <taxon>Candidatus Woeseibacteriota</taxon>
    </lineage>
</organism>
<sequence>MINKNLLEEKAIKWQTTLLNVVREYLQHRFLSILFKEEKSSVLFFKGGTALRTIFNSPRFSEDLDFSLEKISTQDLEKLIETVLLGLEQENIKLNISDSKVTSGGYLFDSKAEILDFHLKFVLNLVEKESLAGETILVEPEITPSYTAQILARESIFEEKLKAALSRQKSRDIFDLYFILRSENLRKYLSLGSIDRNKLVKNLEKADKDKIENDLKQFLPNSFHILLKNLPEILIRELE</sequence>
<evidence type="ECO:0000313" key="2">
    <source>
        <dbReference type="Proteomes" id="UP000178851"/>
    </source>
</evidence>
<dbReference type="EMBL" id="MGGI01000009">
    <property type="protein sequence ID" value="OGM26989.1"/>
    <property type="molecule type" value="Genomic_DNA"/>
</dbReference>
<comment type="caution">
    <text evidence="1">The sequence shown here is derived from an EMBL/GenBank/DDBJ whole genome shotgun (WGS) entry which is preliminary data.</text>
</comment>
<dbReference type="AlphaFoldDB" id="A0A1F7YJC8"/>
<reference evidence="1 2" key="1">
    <citation type="journal article" date="2016" name="Nat. Commun.">
        <title>Thousands of microbial genomes shed light on interconnected biogeochemical processes in an aquifer system.</title>
        <authorList>
            <person name="Anantharaman K."/>
            <person name="Brown C.T."/>
            <person name="Hug L.A."/>
            <person name="Sharon I."/>
            <person name="Castelle C.J."/>
            <person name="Probst A.J."/>
            <person name="Thomas B.C."/>
            <person name="Singh A."/>
            <person name="Wilkins M.J."/>
            <person name="Karaoz U."/>
            <person name="Brodie E.L."/>
            <person name="Williams K.H."/>
            <person name="Hubbard S.S."/>
            <person name="Banfield J.F."/>
        </authorList>
    </citation>
    <scope>NUCLEOTIDE SEQUENCE [LARGE SCALE GENOMIC DNA]</scope>
</reference>
<evidence type="ECO:0008006" key="3">
    <source>
        <dbReference type="Google" id="ProtNLM"/>
    </source>
</evidence>